<feature type="transmembrane region" description="Helical" evidence="1">
    <location>
        <begin position="103"/>
        <end position="123"/>
    </location>
</feature>
<dbReference type="PANTHER" id="PTHR22911:SF103">
    <property type="entry name" value="BLR2811 PROTEIN"/>
    <property type="match status" value="1"/>
</dbReference>
<feature type="transmembrane region" description="Helical" evidence="1">
    <location>
        <begin position="43"/>
        <end position="66"/>
    </location>
</feature>
<feature type="transmembrane region" description="Helical" evidence="1">
    <location>
        <begin position="130"/>
        <end position="148"/>
    </location>
</feature>
<feature type="transmembrane region" description="Helical" evidence="1">
    <location>
        <begin position="154"/>
        <end position="173"/>
    </location>
</feature>
<evidence type="ECO:0000259" key="2">
    <source>
        <dbReference type="Pfam" id="PF00892"/>
    </source>
</evidence>
<keyword evidence="1" id="KW-0812">Transmembrane</keyword>
<evidence type="ECO:0000313" key="3">
    <source>
        <dbReference type="EMBL" id="SFN54559.1"/>
    </source>
</evidence>
<feature type="transmembrane region" description="Helical" evidence="1">
    <location>
        <begin position="287"/>
        <end position="304"/>
    </location>
</feature>
<dbReference type="EMBL" id="FOVP01000004">
    <property type="protein sequence ID" value="SFN54559.1"/>
    <property type="molecule type" value="Genomic_DNA"/>
</dbReference>
<gene>
    <name evidence="3" type="ORF">SAMN04487859_104174</name>
</gene>
<feature type="domain" description="EamA" evidence="2">
    <location>
        <begin position="12"/>
        <end position="145"/>
    </location>
</feature>
<feature type="transmembrane region" description="Helical" evidence="1">
    <location>
        <begin position="185"/>
        <end position="203"/>
    </location>
</feature>
<organism evidence="3 4">
    <name type="scientific">Roseovarius lutimaris</name>
    <dbReference type="NCBI Taxonomy" id="1005928"/>
    <lineage>
        <taxon>Bacteria</taxon>
        <taxon>Pseudomonadati</taxon>
        <taxon>Pseudomonadota</taxon>
        <taxon>Alphaproteobacteria</taxon>
        <taxon>Rhodobacterales</taxon>
        <taxon>Roseobacteraceae</taxon>
        <taxon>Roseovarius</taxon>
    </lineage>
</organism>
<keyword evidence="1" id="KW-1133">Transmembrane helix</keyword>
<dbReference type="Pfam" id="PF00892">
    <property type="entry name" value="EamA"/>
    <property type="match status" value="2"/>
</dbReference>
<feature type="transmembrane region" description="Helical" evidence="1">
    <location>
        <begin position="260"/>
        <end position="281"/>
    </location>
</feature>
<dbReference type="STRING" id="1005928.SAMN04487859_104174"/>
<dbReference type="InterPro" id="IPR037185">
    <property type="entry name" value="EmrE-like"/>
</dbReference>
<dbReference type="InterPro" id="IPR000620">
    <property type="entry name" value="EamA_dom"/>
</dbReference>
<dbReference type="AlphaFoldDB" id="A0A1I4ZX20"/>
<feature type="transmembrane region" description="Helical" evidence="1">
    <location>
        <begin position="12"/>
        <end position="31"/>
    </location>
</feature>
<feature type="transmembrane region" description="Helical" evidence="1">
    <location>
        <begin position="78"/>
        <end position="97"/>
    </location>
</feature>
<dbReference type="SUPFAM" id="SSF103481">
    <property type="entry name" value="Multidrug resistance efflux transporter EmrE"/>
    <property type="match status" value="2"/>
</dbReference>
<protein>
    <submittedName>
        <fullName evidence="3">EamA-like transporter family protein</fullName>
    </submittedName>
</protein>
<dbReference type="RefSeq" id="WP_092835424.1">
    <property type="nucleotide sequence ID" value="NZ_FOVP01000004.1"/>
</dbReference>
<dbReference type="GO" id="GO:0016020">
    <property type="term" value="C:membrane"/>
    <property type="evidence" value="ECO:0007669"/>
    <property type="project" value="InterPro"/>
</dbReference>
<feature type="domain" description="EamA" evidence="2">
    <location>
        <begin position="157"/>
        <end position="298"/>
    </location>
</feature>
<feature type="transmembrane region" description="Helical" evidence="1">
    <location>
        <begin position="232"/>
        <end position="253"/>
    </location>
</feature>
<dbReference type="Gene3D" id="1.10.3730.20">
    <property type="match status" value="1"/>
</dbReference>
<accession>A0A1I4ZX20</accession>
<dbReference type="Proteomes" id="UP000198599">
    <property type="component" value="Unassembled WGS sequence"/>
</dbReference>
<keyword evidence="1" id="KW-0472">Membrane</keyword>
<name>A0A1I4ZX20_9RHOB</name>
<sequence>MTTATVQRSNLIGAAFALAAVMCFSINDVGIKFLSGDYALHQIVLIRTLVAITIFCALIMPFNGGLGVLRTRRPGAHLLRGICVVLANTFLFLGLSAMPIADAVAVFFISPLVITVFSVIFLGESVGPRRWGAIVVGFLGVMIIVKPGTSAFQVASLFPMVAAVLYAVMHMVARKVGSTESAPTMAIYIMLTFLVASTIMGLTTGDGDYAHYDHPSASFLLRAWGPVDPADWPLLILLGVSGLFGGLFISQAYRLSEAAFAAPFEYVAMPMAIMWGVTVFGTWPDRSAWIGIALIIGSGLYLLWRESVKDETLVTEATTYRR</sequence>
<reference evidence="4" key="1">
    <citation type="submission" date="2016-10" db="EMBL/GenBank/DDBJ databases">
        <authorList>
            <person name="Varghese N."/>
            <person name="Submissions S."/>
        </authorList>
    </citation>
    <scope>NUCLEOTIDE SEQUENCE [LARGE SCALE GENOMIC DNA]</scope>
    <source>
        <strain evidence="4">DSM 28463</strain>
    </source>
</reference>
<evidence type="ECO:0000256" key="1">
    <source>
        <dbReference type="SAM" id="Phobius"/>
    </source>
</evidence>
<evidence type="ECO:0000313" key="4">
    <source>
        <dbReference type="Proteomes" id="UP000198599"/>
    </source>
</evidence>
<dbReference type="PANTHER" id="PTHR22911">
    <property type="entry name" value="ACYL-MALONYL CONDENSING ENZYME-RELATED"/>
    <property type="match status" value="1"/>
</dbReference>
<keyword evidence="4" id="KW-1185">Reference proteome</keyword>
<dbReference type="OrthoDB" id="9812899at2"/>
<proteinExistence type="predicted"/>